<dbReference type="GO" id="GO:0016887">
    <property type="term" value="F:ATP hydrolysis activity"/>
    <property type="evidence" value="ECO:0007669"/>
    <property type="project" value="InterPro"/>
</dbReference>
<keyword evidence="7" id="KW-0029">Amino-acid transport</keyword>
<evidence type="ECO:0000313" key="11">
    <source>
        <dbReference type="Proteomes" id="UP001167919"/>
    </source>
</evidence>
<accession>A0AAJ1VNZ6</accession>
<dbReference type="SMART" id="SM00382">
    <property type="entry name" value="AAA"/>
    <property type="match status" value="1"/>
</dbReference>
<comment type="caution">
    <text evidence="10">The sequence shown here is derived from an EMBL/GenBank/DDBJ whole genome shotgun (WGS) entry which is preliminary data.</text>
</comment>
<evidence type="ECO:0000256" key="5">
    <source>
        <dbReference type="ARBA" id="ARBA00022741"/>
    </source>
</evidence>
<dbReference type="InterPro" id="IPR017871">
    <property type="entry name" value="ABC_transporter-like_CS"/>
</dbReference>
<comment type="subcellular location">
    <subcellularLocation>
        <location evidence="1">Cell membrane</location>
        <topology evidence="1">Peripheral membrane protein</topology>
    </subcellularLocation>
</comment>
<keyword evidence="8" id="KW-0472">Membrane</keyword>
<evidence type="ECO:0000256" key="6">
    <source>
        <dbReference type="ARBA" id="ARBA00022840"/>
    </source>
</evidence>
<dbReference type="GO" id="GO:0005524">
    <property type="term" value="F:ATP binding"/>
    <property type="evidence" value="ECO:0007669"/>
    <property type="project" value="UniProtKB-KW"/>
</dbReference>
<dbReference type="InterPro" id="IPR030679">
    <property type="entry name" value="ABC_ATPase_HisP-typ"/>
</dbReference>
<dbReference type="GO" id="GO:0015424">
    <property type="term" value="F:ABC-type amino acid transporter activity"/>
    <property type="evidence" value="ECO:0007669"/>
    <property type="project" value="InterPro"/>
</dbReference>
<dbReference type="PROSITE" id="PS00211">
    <property type="entry name" value="ABC_TRANSPORTER_1"/>
    <property type="match status" value="1"/>
</dbReference>
<dbReference type="InterPro" id="IPR003593">
    <property type="entry name" value="AAA+_ATPase"/>
</dbReference>
<comment type="similarity">
    <text evidence="2">Belongs to the ABC transporter superfamily.</text>
</comment>
<sequence length="250" mass="27457">MTEDTIIELKGLTKKFGDNIVLDHIDAKINRSEVITLIGPSGTGKSTLIRNLNMLDVPTSGSVLFQNQDLTKLKDKQLDAVREKMGMVFQSFNLFPHLSVERNITLAPTKLGLWSESEAHDKALALLEKVGLAEKIAAFPKSLSGGQAQRVAIARALAMNPDVMLFDEPTSALDPEMVGEVLKVMQALAADGMTMVVVTHEMGFAKNVADRVWFLDQGKIAEDAKPDQFFSHPQNPRAQEFLSKLLEVNA</sequence>
<dbReference type="EMBL" id="SDWY01000003">
    <property type="protein sequence ID" value="MDN6900739.1"/>
    <property type="molecule type" value="Genomic_DNA"/>
</dbReference>
<dbReference type="InterPro" id="IPR027417">
    <property type="entry name" value="P-loop_NTPase"/>
</dbReference>
<keyword evidence="3" id="KW-0813">Transport</keyword>
<evidence type="ECO:0000256" key="2">
    <source>
        <dbReference type="ARBA" id="ARBA00005417"/>
    </source>
</evidence>
<dbReference type="InterPro" id="IPR050086">
    <property type="entry name" value="MetN_ABC_transporter-like"/>
</dbReference>
<evidence type="ECO:0000256" key="4">
    <source>
        <dbReference type="ARBA" id="ARBA00022475"/>
    </source>
</evidence>
<evidence type="ECO:0000256" key="7">
    <source>
        <dbReference type="ARBA" id="ARBA00022970"/>
    </source>
</evidence>
<keyword evidence="4" id="KW-1003">Cell membrane</keyword>
<proteinExistence type="inferred from homology"/>
<dbReference type="CDD" id="cd03262">
    <property type="entry name" value="ABC_HisP_GlnQ"/>
    <property type="match status" value="1"/>
</dbReference>
<dbReference type="PIRSF" id="PIRSF039085">
    <property type="entry name" value="ABC_ATPase_HisP"/>
    <property type="match status" value="1"/>
</dbReference>
<reference evidence="10" key="1">
    <citation type="submission" date="2019-01" db="EMBL/GenBank/DDBJ databases">
        <title>Oenococcus sicerae UCMA17102.</title>
        <authorList>
            <person name="Cousin F.J."/>
            <person name="Le Guellec R."/>
            <person name="Cretenet M."/>
        </authorList>
    </citation>
    <scope>NUCLEOTIDE SEQUENCE</scope>
    <source>
        <strain evidence="10">UCMA17102</strain>
    </source>
</reference>
<keyword evidence="6 10" id="KW-0067">ATP-binding</keyword>
<dbReference type="RefSeq" id="WP_301711374.1">
    <property type="nucleotide sequence ID" value="NZ_SDWY01000003.1"/>
</dbReference>
<dbReference type="GO" id="GO:0005886">
    <property type="term" value="C:plasma membrane"/>
    <property type="evidence" value="ECO:0007669"/>
    <property type="project" value="UniProtKB-SubCell"/>
</dbReference>
<dbReference type="Proteomes" id="UP001167919">
    <property type="component" value="Unassembled WGS sequence"/>
</dbReference>
<evidence type="ECO:0000256" key="1">
    <source>
        <dbReference type="ARBA" id="ARBA00004202"/>
    </source>
</evidence>
<gene>
    <name evidence="10" type="ORF">EVC35_06935</name>
</gene>
<evidence type="ECO:0000256" key="3">
    <source>
        <dbReference type="ARBA" id="ARBA00022448"/>
    </source>
</evidence>
<organism evidence="10 11">
    <name type="scientific">Oenococcus sicerae</name>
    <dbReference type="NCBI Taxonomy" id="2203724"/>
    <lineage>
        <taxon>Bacteria</taxon>
        <taxon>Bacillati</taxon>
        <taxon>Bacillota</taxon>
        <taxon>Bacilli</taxon>
        <taxon>Lactobacillales</taxon>
        <taxon>Lactobacillaceae</taxon>
        <taxon>Oenococcus</taxon>
    </lineage>
</organism>
<dbReference type="PROSITE" id="PS50893">
    <property type="entry name" value="ABC_TRANSPORTER_2"/>
    <property type="match status" value="1"/>
</dbReference>
<name>A0AAJ1VNZ6_9LACO</name>
<evidence type="ECO:0000313" key="10">
    <source>
        <dbReference type="EMBL" id="MDN6900739.1"/>
    </source>
</evidence>
<dbReference type="Pfam" id="PF00005">
    <property type="entry name" value="ABC_tran"/>
    <property type="match status" value="1"/>
</dbReference>
<dbReference type="SUPFAM" id="SSF52540">
    <property type="entry name" value="P-loop containing nucleoside triphosphate hydrolases"/>
    <property type="match status" value="1"/>
</dbReference>
<dbReference type="PANTHER" id="PTHR43166:SF9">
    <property type="entry name" value="GLUTAMATE_ASPARTATE IMPORT ATP-BINDING PROTEIN GLTL"/>
    <property type="match status" value="1"/>
</dbReference>
<dbReference type="FunFam" id="3.40.50.300:FF:000020">
    <property type="entry name" value="Amino acid ABC transporter ATP-binding component"/>
    <property type="match status" value="1"/>
</dbReference>
<protein>
    <submittedName>
        <fullName evidence="10">Amino acid ABC transporter ATP-binding protein</fullName>
    </submittedName>
</protein>
<evidence type="ECO:0000259" key="9">
    <source>
        <dbReference type="PROSITE" id="PS50893"/>
    </source>
</evidence>
<dbReference type="Gene3D" id="3.40.50.300">
    <property type="entry name" value="P-loop containing nucleotide triphosphate hydrolases"/>
    <property type="match status" value="1"/>
</dbReference>
<feature type="domain" description="ABC transporter" evidence="9">
    <location>
        <begin position="7"/>
        <end position="242"/>
    </location>
</feature>
<evidence type="ECO:0000256" key="8">
    <source>
        <dbReference type="ARBA" id="ARBA00023136"/>
    </source>
</evidence>
<dbReference type="InterPro" id="IPR003439">
    <property type="entry name" value="ABC_transporter-like_ATP-bd"/>
</dbReference>
<dbReference type="PANTHER" id="PTHR43166">
    <property type="entry name" value="AMINO ACID IMPORT ATP-BINDING PROTEIN"/>
    <property type="match status" value="1"/>
</dbReference>
<dbReference type="AlphaFoldDB" id="A0AAJ1VNZ6"/>
<keyword evidence="5" id="KW-0547">Nucleotide-binding</keyword>